<proteinExistence type="predicted"/>
<evidence type="ECO:0000313" key="2">
    <source>
        <dbReference type="Proteomes" id="UP000233020"/>
    </source>
</evidence>
<name>A0A2K5EM71_AOTNA</name>
<reference evidence="1" key="2">
    <citation type="submission" date="2025-09" db="UniProtKB">
        <authorList>
            <consortium name="Ensembl"/>
        </authorList>
    </citation>
    <scope>IDENTIFICATION</scope>
</reference>
<evidence type="ECO:0000313" key="1">
    <source>
        <dbReference type="Ensembl" id="ENSANAP00000034307.1"/>
    </source>
</evidence>
<dbReference type="Ensembl" id="ENSANAT00000052371.1">
    <property type="protein sequence ID" value="ENSANAP00000034307.1"/>
    <property type="gene ID" value="ENSANAG00000034792.1"/>
</dbReference>
<dbReference type="AlphaFoldDB" id="A0A2K5EM71"/>
<keyword evidence="2" id="KW-1185">Reference proteome</keyword>
<dbReference type="Proteomes" id="UP000233020">
    <property type="component" value="Unplaced"/>
</dbReference>
<reference evidence="1" key="1">
    <citation type="submission" date="2025-08" db="UniProtKB">
        <authorList>
            <consortium name="Ensembl"/>
        </authorList>
    </citation>
    <scope>IDENTIFICATION</scope>
</reference>
<sequence>MTPGGLFLPHHLLPQPYFLVSCPTRYLKLCQRPGILAENPHQFSPTFSLGKGSCQHGQVYLKEAAHTETGLFPCPAHPLLRPFRLPFFLCLSLCPLHVFVLAKRVLVKLHANSVWEHTKGVT</sequence>
<dbReference type="GeneTree" id="ENSGT00910000146993"/>
<accession>A0A2K5EM71</accession>
<organism evidence="1 2">
    <name type="scientific">Aotus nancymaae</name>
    <name type="common">Ma's night monkey</name>
    <dbReference type="NCBI Taxonomy" id="37293"/>
    <lineage>
        <taxon>Eukaryota</taxon>
        <taxon>Metazoa</taxon>
        <taxon>Chordata</taxon>
        <taxon>Craniata</taxon>
        <taxon>Vertebrata</taxon>
        <taxon>Euteleostomi</taxon>
        <taxon>Mammalia</taxon>
        <taxon>Eutheria</taxon>
        <taxon>Euarchontoglires</taxon>
        <taxon>Primates</taxon>
        <taxon>Haplorrhini</taxon>
        <taxon>Platyrrhini</taxon>
        <taxon>Aotidae</taxon>
        <taxon>Aotus</taxon>
    </lineage>
</organism>
<protein>
    <submittedName>
        <fullName evidence="1">Uncharacterized protein</fullName>
    </submittedName>
</protein>
<dbReference type="OMA" id="ASCPTRH"/>